<dbReference type="RefSeq" id="WP_063244063.1">
    <property type="nucleotide sequence ID" value="NZ_CP168967.1"/>
</dbReference>
<dbReference type="PANTHER" id="PTHR43535">
    <property type="entry name" value="PHOSPHATIDATE CYTIDYLYLTRANSFERASE"/>
    <property type="match status" value="1"/>
</dbReference>
<feature type="transmembrane region" description="Helical" evidence="1">
    <location>
        <begin position="129"/>
        <end position="146"/>
    </location>
</feature>
<dbReference type="Proteomes" id="UP000075391">
    <property type="component" value="Unassembled WGS sequence"/>
</dbReference>
<dbReference type="GO" id="GO:0009273">
    <property type="term" value="P:peptidoglycan-based cell wall biogenesis"/>
    <property type="evidence" value="ECO:0007669"/>
    <property type="project" value="TreeGrafter"/>
</dbReference>
<keyword evidence="2" id="KW-0808">Transferase</keyword>
<dbReference type="Pfam" id="PF01148">
    <property type="entry name" value="CTP_transf_1"/>
    <property type="match status" value="1"/>
</dbReference>
<accession>A0A150WFP3</accession>
<feature type="transmembrane region" description="Helical" evidence="1">
    <location>
        <begin position="22"/>
        <end position="44"/>
    </location>
</feature>
<gene>
    <name evidence="2" type="ORF">AZI85_06815</name>
</gene>
<dbReference type="PANTHER" id="PTHR43535:SF1">
    <property type="entry name" value="PHOSPHATIDATE CYTIDYLYLTRANSFERASE"/>
    <property type="match status" value="1"/>
</dbReference>
<dbReference type="EMBL" id="LUKF01000016">
    <property type="protein sequence ID" value="KYG61918.1"/>
    <property type="molecule type" value="Genomic_DNA"/>
</dbReference>
<proteinExistence type="predicted"/>
<keyword evidence="1" id="KW-0472">Membrane</keyword>
<sequence>MDFFDFSFPIRISMPTAWESHIYRQTVLIVLSIIFVSGAITFFFRNKNYYFVQSWASIKSWLVAAPLMFIVMGLPEPWPLVFLTALAILGAKIFFQIMGMFHRSNFVLLCYAGIIGLGICAWYDRIDIYNSMPMIVLGASCLVPLIRNSYKRMIQYMSLTLLAFIFLGWSFMHLGLILKFPNGVYQVMYLVILTEFCDNTNLAVGRYIGGWRMFPGINPRRTVGSTATSILLTLFLAGSMRFLLPDGSDKYWLASGLVASLGGFVGDLVMTVVRRDAGMKTVGPFIIGRGDFLHRVDRLIFVAPIYYYVMTVIL</sequence>
<organism evidence="2 3">
    <name type="scientific">Bdellovibrio bacteriovorus</name>
    <dbReference type="NCBI Taxonomy" id="959"/>
    <lineage>
        <taxon>Bacteria</taxon>
        <taxon>Pseudomonadati</taxon>
        <taxon>Bdellovibrionota</taxon>
        <taxon>Bdellovibrionia</taxon>
        <taxon>Bdellovibrionales</taxon>
        <taxon>Pseudobdellovibrionaceae</taxon>
        <taxon>Bdellovibrio</taxon>
    </lineage>
</organism>
<evidence type="ECO:0000313" key="2">
    <source>
        <dbReference type="EMBL" id="KYG61918.1"/>
    </source>
</evidence>
<comment type="caution">
    <text evidence="2">The sequence shown here is derived from an EMBL/GenBank/DDBJ whole genome shotgun (WGS) entry which is preliminary data.</text>
</comment>
<feature type="transmembrane region" description="Helical" evidence="1">
    <location>
        <begin position="106"/>
        <end position="123"/>
    </location>
</feature>
<keyword evidence="1" id="KW-0812">Transmembrane</keyword>
<feature type="transmembrane region" description="Helical" evidence="1">
    <location>
        <begin position="80"/>
        <end position="99"/>
    </location>
</feature>
<dbReference type="GO" id="GO:0016779">
    <property type="term" value="F:nucleotidyltransferase activity"/>
    <property type="evidence" value="ECO:0007669"/>
    <property type="project" value="UniProtKB-KW"/>
</dbReference>
<evidence type="ECO:0000256" key="1">
    <source>
        <dbReference type="SAM" id="Phobius"/>
    </source>
</evidence>
<protein>
    <submittedName>
        <fullName evidence="2">Phosphatidate cytidylyltransferase</fullName>
    </submittedName>
</protein>
<feature type="transmembrane region" description="Helical" evidence="1">
    <location>
        <begin position="56"/>
        <end position="74"/>
    </location>
</feature>
<evidence type="ECO:0000313" key="3">
    <source>
        <dbReference type="Proteomes" id="UP000075391"/>
    </source>
</evidence>
<feature type="transmembrane region" description="Helical" evidence="1">
    <location>
        <begin position="225"/>
        <end position="244"/>
    </location>
</feature>
<feature type="transmembrane region" description="Helical" evidence="1">
    <location>
        <begin position="250"/>
        <end position="270"/>
    </location>
</feature>
<reference evidence="2 3" key="1">
    <citation type="submission" date="2016-03" db="EMBL/GenBank/DDBJ databases">
        <authorList>
            <person name="Ploux O."/>
        </authorList>
    </citation>
    <scope>NUCLEOTIDE SEQUENCE [LARGE SCALE GENOMIC DNA]</scope>
    <source>
        <strain evidence="2 3">BER2</strain>
    </source>
</reference>
<feature type="transmembrane region" description="Helical" evidence="1">
    <location>
        <begin position="184"/>
        <end position="204"/>
    </location>
</feature>
<keyword evidence="1" id="KW-1133">Transmembrane helix</keyword>
<dbReference type="AlphaFoldDB" id="A0A150WFP3"/>
<dbReference type="GO" id="GO:0005886">
    <property type="term" value="C:plasma membrane"/>
    <property type="evidence" value="ECO:0007669"/>
    <property type="project" value="TreeGrafter"/>
</dbReference>
<feature type="transmembrane region" description="Helical" evidence="1">
    <location>
        <begin position="158"/>
        <end position="178"/>
    </location>
</feature>
<name>A0A150WFP3_BDEBC</name>
<dbReference type="OrthoDB" id="5289224at2"/>
<keyword evidence="2" id="KW-0548">Nucleotidyltransferase</keyword>